<keyword evidence="1" id="KW-0378">Hydrolase</keyword>
<dbReference type="InterPro" id="IPR001650">
    <property type="entry name" value="Helicase_C-like"/>
</dbReference>
<dbReference type="InterPro" id="IPR000330">
    <property type="entry name" value="SNF2_N"/>
</dbReference>
<gene>
    <name evidence="5" type="primary">LOC104598008</name>
</gene>
<dbReference type="GO" id="GO:0043596">
    <property type="term" value="C:nuclear replication fork"/>
    <property type="evidence" value="ECO:0000318"/>
    <property type="project" value="GO_Central"/>
</dbReference>
<organism evidence="4 5">
    <name type="scientific">Nelumbo nucifera</name>
    <name type="common">Sacred lotus</name>
    <dbReference type="NCBI Taxonomy" id="4432"/>
    <lineage>
        <taxon>Eukaryota</taxon>
        <taxon>Viridiplantae</taxon>
        <taxon>Streptophyta</taxon>
        <taxon>Embryophyta</taxon>
        <taxon>Tracheophyta</taxon>
        <taxon>Spermatophyta</taxon>
        <taxon>Magnoliopsida</taxon>
        <taxon>Proteales</taxon>
        <taxon>Nelumbonaceae</taxon>
        <taxon>Nelumbo</taxon>
    </lineage>
</organism>
<dbReference type="InterPro" id="IPR038718">
    <property type="entry name" value="SNF2-like_sf"/>
</dbReference>
<dbReference type="FunFam" id="3.40.50.10810:FF:000065">
    <property type="entry name" value="SNF2 DNA repair protein, putative"/>
    <property type="match status" value="1"/>
</dbReference>
<dbReference type="InterPro" id="IPR027417">
    <property type="entry name" value="P-loop_NTPase"/>
</dbReference>
<evidence type="ECO:0000313" key="4">
    <source>
        <dbReference type="Proteomes" id="UP000189703"/>
    </source>
</evidence>
<dbReference type="GeneID" id="104598008"/>
<dbReference type="SMART" id="SM00487">
    <property type="entry name" value="DEXDc"/>
    <property type="match status" value="1"/>
</dbReference>
<dbReference type="InParanoid" id="A0A1U8A9C2"/>
<dbReference type="KEGG" id="nnu:104598008"/>
<accession>A0A1U8A9C2</accession>
<dbReference type="InterPro" id="IPR049730">
    <property type="entry name" value="SNF2/RAD54-like_C"/>
</dbReference>
<dbReference type="CDD" id="cd00085">
    <property type="entry name" value="HNHc"/>
    <property type="match status" value="1"/>
</dbReference>
<protein>
    <submittedName>
        <fullName evidence="5">DNA annealing helicase and endonuclease ZRANB3 isoform X1</fullName>
    </submittedName>
</protein>
<evidence type="ECO:0000259" key="3">
    <source>
        <dbReference type="PROSITE" id="PS51194"/>
    </source>
</evidence>
<dbReference type="PANTHER" id="PTHR45766:SF5">
    <property type="entry name" value="SNF2 DOMAIN-CONTAINING PROTEIN _ HELICASE DOMAIN-CONTAINING PROTEIN _ HNH ENDONUCLEASE DOMAIN-CONTAINING PROTEIN"/>
    <property type="match status" value="1"/>
</dbReference>
<feature type="domain" description="Helicase C-terminal" evidence="3">
    <location>
        <begin position="511"/>
        <end position="674"/>
    </location>
</feature>
<dbReference type="GO" id="GO:0003676">
    <property type="term" value="F:nucleic acid binding"/>
    <property type="evidence" value="ECO:0007669"/>
    <property type="project" value="InterPro"/>
</dbReference>
<dbReference type="GO" id="GO:0005524">
    <property type="term" value="F:ATP binding"/>
    <property type="evidence" value="ECO:0007669"/>
    <property type="project" value="InterPro"/>
</dbReference>
<keyword evidence="5" id="KW-0067">ATP-binding</keyword>
<dbReference type="AlphaFoldDB" id="A0A1U8A9C2"/>
<dbReference type="FunCoup" id="A0A1U8A9C2">
    <property type="interactions" value="1273"/>
</dbReference>
<evidence type="ECO:0000313" key="5">
    <source>
        <dbReference type="RefSeq" id="XP_010258159.1"/>
    </source>
</evidence>
<dbReference type="GO" id="GO:0004386">
    <property type="term" value="F:helicase activity"/>
    <property type="evidence" value="ECO:0007669"/>
    <property type="project" value="UniProtKB-KW"/>
</dbReference>
<dbReference type="Gene3D" id="3.40.50.10810">
    <property type="entry name" value="Tandem AAA-ATPase domain"/>
    <property type="match status" value="1"/>
</dbReference>
<dbReference type="Proteomes" id="UP000189703">
    <property type="component" value="Unplaced"/>
</dbReference>
<keyword evidence="5" id="KW-0347">Helicase</keyword>
<dbReference type="PROSITE" id="PS51192">
    <property type="entry name" value="HELICASE_ATP_BIND_1"/>
    <property type="match status" value="1"/>
</dbReference>
<dbReference type="OrthoDB" id="2801544at2759"/>
<dbReference type="SMART" id="SM00507">
    <property type="entry name" value="HNHc"/>
    <property type="match status" value="1"/>
</dbReference>
<evidence type="ECO:0000256" key="1">
    <source>
        <dbReference type="ARBA" id="ARBA00022801"/>
    </source>
</evidence>
<reference evidence="5" key="1">
    <citation type="submission" date="2025-08" db="UniProtKB">
        <authorList>
            <consortium name="RefSeq"/>
        </authorList>
    </citation>
    <scope>IDENTIFICATION</scope>
</reference>
<dbReference type="Pfam" id="PF00176">
    <property type="entry name" value="SNF2-rel_dom"/>
    <property type="match status" value="1"/>
</dbReference>
<dbReference type="Pfam" id="PF00271">
    <property type="entry name" value="Helicase_C"/>
    <property type="match status" value="1"/>
</dbReference>
<dbReference type="CDD" id="cd18010">
    <property type="entry name" value="DEXHc_HARP_SMARCAL1"/>
    <property type="match status" value="1"/>
</dbReference>
<dbReference type="CDD" id="cd18793">
    <property type="entry name" value="SF2_C_SNF"/>
    <property type="match status" value="1"/>
</dbReference>
<dbReference type="SUPFAM" id="SSF52540">
    <property type="entry name" value="P-loop containing nucleoside triphosphate hydrolases"/>
    <property type="match status" value="2"/>
</dbReference>
<proteinExistence type="predicted"/>
<evidence type="ECO:0000259" key="2">
    <source>
        <dbReference type="PROSITE" id="PS51192"/>
    </source>
</evidence>
<dbReference type="Gene3D" id="1.10.30.50">
    <property type="match status" value="1"/>
</dbReference>
<dbReference type="InterPro" id="IPR003615">
    <property type="entry name" value="HNH_nuc"/>
</dbReference>
<dbReference type="GO" id="GO:0006281">
    <property type="term" value="P:DNA repair"/>
    <property type="evidence" value="ECO:0000318"/>
    <property type="project" value="GO_Central"/>
</dbReference>
<dbReference type="SMART" id="SM00490">
    <property type="entry name" value="HELICc"/>
    <property type="match status" value="1"/>
</dbReference>
<dbReference type="GO" id="GO:0008270">
    <property type="term" value="F:zinc ion binding"/>
    <property type="evidence" value="ECO:0007669"/>
    <property type="project" value="InterPro"/>
</dbReference>
<dbReference type="GO" id="GO:0031297">
    <property type="term" value="P:replication fork processing"/>
    <property type="evidence" value="ECO:0000318"/>
    <property type="project" value="GO_Central"/>
</dbReference>
<sequence>MEISEEQRKRAEANRLSALAKRQAASALREDPWKLFKCRKVLQESRPLQVPDNPLSDVLQKPNTPPPIRFRVRLEICSPDSFSVTPEPLPGFPYPGETICLEKLNECLSFVVPSHYTQNTSGGKDSVYKLNDYGAILKCLKRSRDIECEGVPNSTLIVVQKLSESFVVDRWVPCRPEHLSDVEVDALIRSLPKMLLETLLPFQLDGVRFALRRGGRCLIADEMGLGKTLQAIAIACCFMNEGPILVVCPAILRFPWAEELERWLPFCLPTDIHLVFGHQDNPVRLAKFPRVVVISYTMLHHLHKSMLDRDWAVLIVDESHHIRCTIKKSEPLEIKAVLDVATKSKRIILLSGTPSLSRPYDIFHQINMLWPGLLGKDKYEFVRNYCVVESVPGSQKRRFRGVRLEELNVLLKLSVMIRRLKKHVLVQLPPKRRQVITLILTSEDIKSAKAAVREVDGDLKCMERKDVSEEDAEDDDDYLRTSRNLSDQELGAAKLSGFREWFSFHPIVTEPAVQGNSNMDHNSHKMLIFAHHHVVLKGVQELAVEKGIKYVCIHGKTPPMDRQAAVKSFRSLPEVKIAIIGITAASHGLDFSLAQNVVFLELPKTPNLLLQAEDRAHRRGQTNSVNIYIFCAKDTLDESRWQNLNKIVHCCSSVTNGKYDVVKEIAVEKVSDLNLERSSAEHESPEGNGTDVLEAEASGSNIVGVHDKLPIVGQMVYGNSAVNGGTQLVKMYVEIAEEVKDGSDELVEAEPNNSMQMDFLHYQSKKEDFFHLKAEEDCDFEMAMESGPNIIFEESASEALQIWCPKIVSARKLEKDSEKDESLEKLELEGNLLLNSHSTLSQKKPVNVGMQANIACALTSNEDLLGPIELSEPESSGSIQACYLRFQVSHYTGRIHLYSCIAGKDLRPRPLFKNFRPEELESLSLSPDKDKVITSNFIRENPSCHDVIVEFIKEWNSLRPVEQKKLLGKPLQLPLSLELFYLKETINHGNGGLLKGRSKRRATPLHEISHPLPENAIWKKISLHSGYGKKEKVYTQGWTIMGEPLCKLCQTPCKGQLAKIPEFFEDLFCNMECFEEYRIRTSRRSLREALFQLEHGICTLCKLDCHKLVERIRPLSVARRMEYIEKEAPKIARHKNLFDKLVSQPIDGNSWHADHIVPVYQGGGECRLDNMRTLCVACHFEVTAAQRAERCLARIKAKDQLKVVMNELKDGDNTKLVDSNVEVHGNSETLESIDDDELLIKVPGSAYSAWQNTPEGTQVEE</sequence>
<dbReference type="PANTHER" id="PTHR45766">
    <property type="entry name" value="DNA ANNEALING HELICASE AND ENDONUCLEASE ZRANB3 FAMILY MEMBER"/>
    <property type="match status" value="1"/>
</dbReference>
<dbReference type="Gene3D" id="3.40.50.300">
    <property type="entry name" value="P-loop containing nucleotide triphosphate hydrolases"/>
    <property type="match status" value="1"/>
</dbReference>
<name>A0A1U8A9C2_NELNU</name>
<dbReference type="STRING" id="4432.A0A1U8A9C2"/>
<keyword evidence="5" id="KW-0547">Nucleotide-binding</keyword>
<dbReference type="OMA" id="WRKVVLH"/>
<dbReference type="PROSITE" id="PS51194">
    <property type="entry name" value="HELICASE_CTER"/>
    <property type="match status" value="1"/>
</dbReference>
<dbReference type="InterPro" id="IPR002711">
    <property type="entry name" value="HNH"/>
</dbReference>
<feature type="domain" description="Helicase ATP-binding" evidence="2">
    <location>
        <begin position="208"/>
        <end position="372"/>
    </location>
</feature>
<dbReference type="eggNOG" id="KOG1000">
    <property type="taxonomic scope" value="Eukaryota"/>
</dbReference>
<dbReference type="Pfam" id="PF01844">
    <property type="entry name" value="HNH"/>
    <property type="match status" value="1"/>
</dbReference>
<dbReference type="GO" id="GO:0004520">
    <property type="term" value="F:DNA endonuclease activity"/>
    <property type="evidence" value="ECO:0000318"/>
    <property type="project" value="GO_Central"/>
</dbReference>
<dbReference type="InterPro" id="IPR014001">
    <property type="entry name" value="Helicase_ATP-bd"/>
</dbReference>
<keyword evidence="5" id="KW-0540">Nuclease</keyword>
<dbReference type="GO" id="GO:0016787">
    <property type="term" value="F:hydrolase activity"/>
    <property type="evidence" value="ECO:0007669"/>
    <property type="project" value="UniProtKB-KW"/>
</dbReference>
<keyword evidence="5" id="KW-0255">Endonuclease</keyword>
<keyword evidence="4" id="KW-1185">Reference proteome</keyword>
<dbReference type="RefSeq" id="XP_010258159.1">
    <property type="nucleotide sequence ID" value="XM_010259857.2"/>
</dbReference>